<organism evidence="1 2">
    <name type="scientific">Nitrosomonas marina</name>
    <dbReference type="NCBI Taxonomy" id="917"/>
    <lineage>
        <taxon>Bacteria</taxon>
        <taxon>Pseudomonadati</taxon>
        <taxon>Pseudomonadota</taxon>
        <taxon>Betaproteobacteria</taxon>
        <taxon>Nitrosomonadales</taxon>
        <taxon>Nitrosomonadaceae</taxon>
        <taxon>Nitrosomonas</taxon>
    </lineage>
</organism>
<keyword evidence="2" id="KW-1185">Reference proteome</keyword>
<dbReference type="RefSeq" id="WP_090661979.1">
    <property type="nucleotide sequence ID" value="NZ_FOIA01000055.1"/>
</dbReference>
<dbReference type="EMBL" id="FOIA01000055">
    <property type="protein sequence ID" value="SET66267.1"/>
    <property type="molecule type" value="Genomic_DNA"/>
</dbReference>
<evidence type="ECO:0008006" key="3">
    <source>
        <dbReference type="Google" id="ProtNLM"/>
    </source>
</evidence>
<evidence type="ECO:0000313" key="1">
    <source>
        <dbReference type="EMBL" id="SET66267.1"/>
    </source>
</evidence>
<gene>
    <name evidence="1" type="ORF">SAMN05216326_15511</name>
</gene>
<evidence type="ECO:0000313" key="2">
    <source>
        <dbReference type="Proteomes" id="UP000199345"/>
    </source>
</evidence>
<sequence>MIDKVREINDERWLQIIKKAPDFFRGFKSDLFEISETNWEDNANQLMHDLNQLNTPVWFLLDEFPILVDKIDNRHGKDEAFTALYLLRRMRLHHTGGSVRFLLTGSIGLDNVMACALPPMIYGVRYYRR</sequence>
<dbReference type="Proteomes" id="UP000199345">
    <property type="component" value="Unassembled WGS sequence"/>
</dbReference>
<dbReference type="OrthoDB" id="7827977at2"/>
<dbReference type="AlphaFoldDB" id="A0A1I0G8N0"/>
<reference evidence="2" key="1">
    <citation type="submission" date="2016-10" db="EMBL/GenBank/DDBJ databases">
        <authorList>
            <person name="Varghese N."/>
            <person name="Submissions S."/>
        </authorList>
    </citation>
    <scope>NUCLEOTIDE SEQUENCE [LARGE SCALE GENOMIC DNA]</scope>
    <source>
        <strain evidence="2">Nm71</strain>
    </source>
</reference>
<proteinExistence type="predicted"/>
<protein>
    <recommendedName>
        <fullName evidence="3">AAA-like domain-containing protein</fullName>
    </recommendedName>
</protein>
<name>A0A1I0G8N0_9PROT</name>
<accession>A0A1I0G8N0</accession>